<dbReference type="InterPro" id="IPR036388">
    <property type="entry name" value="WH-like_DNA-bd_sf"/>
</dbReference>
<organism evidence="2 3">
    <name type="scientific">Actinomadura barringtoniae</name>
    <dbReference type="NCBI Taxonomy" id="1427535"/>
    <lineage>
        <taxon>Bacteria</taxon>
        <taxon>Bacillati</taxon>
        <taxon>Actinomycetota</taxon>
        <taxon>Actinomycetes</taxon>
        <taxon>Streptosporangiales</taxon>
        <taxon>Thermomonosporaceae</taxon>
        <taxon>Actinomadura</taxon>
    </lineage>
</organism>
<dbReference type="GO" id="GO:0003700">
    <property type="term" value="F:DNA-binding transcription factor activity"/>
    <property type="evidence" value="ECO:0007669"/>
    <property type="project" value="InterPro"/>
</dbReference>
<name>A0A939PD05_9ACTN</name>
<comment type="caution">
    <text evidence="2">The sequence shown here is derived from an EMBL/GenBank/DDBJ whole genome shotgun (WGS) entry which is preliminary data.</text>
</comment>
<dbReference type="RefSeq" id="WP_208258432.1">
    <property type="nucleotide sequence ID" value="NZ_JAGEOJ010000010.1"/>
</dbReference>
<dbReference type="Proteomes" id="UP000669179">
    <property type="component" value="Unassembled WGS sequence"/>
</dbReference>
<dbReference type="AlphaFoldDB" id="A0A939PD05"/>
<dbReference type="InterPro" id="IPR001845">
    <property type="entry name" value="HTH_ArsR_DNA-bd_dom"/>
</dbReference>
<dbReference type="InterPro" id="IPR027395">
    <property type="entry name" value="WH_DNA-bd_dom"/>
</dbReference>
<dbReference type="PANTHER" id="PTHR37318:SF1">
    <property type="entry name" value="BSL7504 PROTEIN"/>
    <property type="match status" value="1"/>
</dbReference>
<dbReference type="Gene3D" id="1.10.10.10">
    <property type="entry name" value="Winged helix-like DNA-binding domain superfamily/Winged helix DNA-binding domain"/>
    <property type="match status" value="1"/>
</dbReference>
<dbReference type="SMART" id="SM00418">
    <property type="entry name" value="HTH_ARSR"/>
    <property type="match status" value="1"/>
</dbReference>
<sequence>MDAGFDEFLHVPARLSIVALLAPAATVEFGFLRDSLGTSDSALSKQLSALAKAGYVTVDRQAKGAARRTSVALTPEGRRAFERHAAALEQIVAAARTPLEEA</sequence>
<dbReference type="SUPFAM" id="SSF46785">
    <property type="entry name" value="Winged helix' DNA-binding domain"/>
    <property type="match status" value="1"/>
</dbReference>
<keyword evidence="3" id="KW-1185">Reference proteome</keyword>
<dbReference type="InterPro" id="IPR036390">
    <property type="entry name" value="WH_DNA-bd_sf"/>
</dbReference>
<dbReference type="EMBL" id="JAGEOJ010000010">
    <property type="protein sequence ID" value="MBO2450582.1"/>
    <property type="molecule type" value="Genomic_DNA"/>
</dbReference>
<gene>
    <name evidence="2" type="ORF">J4573_25995</name>
</gene>
<protein>
    <submittedName>
        <fullName evidence="2">Transcriptional regulator</fullName>
    </submittedName>
</protein>
<dbReference type="PANTHER" id="PTHR37318">
    <property type="entry name" value="BSL7504 PROTEIN"/>
    <property type="match status" value="1"/>
</dbReference>
<reference evidence="2" key="1">
    <citation type="submission" date="2021-03" db="EMBL/GenBank/DDBJ databases">
        <authorList>
            <person name="Kanchanasin P."/>
            <person name="Saeng-In P."/>
            <person name="Phongsopitanun W."/>
            <person name="Yuki M."/>
            <person name="Kudo T."/>
            <person name="Ohkuma M."/>
            <person name="Tanasupawat S."/>
        </authorList>
    </citation>
    <scope>NUCLEOTIDE SEQUENCE</scope>
    <source>
        <strain evidence="2">GKU 128</strain>
    </source>
</reference>
<accession>A0A939PD05</accession>
<proteinExistence type="predicted"/>
<evidence type="ECO:0000259" key="1">
    <source>
        <dbReference type="SMART" id="SM00418"/>
    </source>
</evidence>
<evidence type="ECO:0000313" key="2">
    <source>
        <dbReference type="EMBL" id="MBO2450582.1"/>
    </source>
</evidence>
<dbReference type="Pfam" id="PF13601">
    <property type="entry name" value="HTH_34"/>
    <property type="match status" value="1"/>
</dbReference>
<evidence type="ECO:0000313" key="3">
    <source>
        <dbReference type="Proteomes" id="UP000669179"/>
    </source>
</evidence>
<feature type="domain" description="HTH arsR-type" evidence="1">
    <location>
        <begin position="7"/>
        <end position="89"/>
    </location>
</feature>